<evidence type="ECO:0000313" key="2">
    <source>
        <dbReference type="Proteomes" id="UP000611215"/>
    </source>
</evidence>
<gene>
    <name evidence="1" type="ORF">ITJ86_17145</name>
</gene>
<protein>
    <recommendedName>
        <fullName evidence="3">Gliding motility-associated C-terminal domain-containing protein</fullName>
    </recommendedName>
</protein>
<evidence type="ECO:0000313" key="1">
    <source>
        <dbReference type="EMBL" id="MBF8151624.1"/>
    </source>
</evidence>
<organism evidence="1 2">
    <name type="scientific">Winogradskyella marina</name>
    <dbReference type="NCBI Taxonomy" id="2785530"/>
    <lineage>
        <taxon>Bacteria</taxon>
        <taxon>Pseudomonadati</taxon>
        <taxon>Bacteroidota</taxon>
        <taxon>Flavobacteriia</taxon>
        <taxon>Flavobacteriales</taxon>
        <taxon>Flavobacteriaceae</taxon>
        <taxon>Winogradskyella</taxon>
    </lineage>
</organism>
<feature type="non-terminal residue" evidence="1">
    <location>
        <position position="1"/>
    </location>
</feature>
<evidence type="ECO:0008006" key="3">
    <source>
        <dbReference type="Google" id="ProtNLM"/>
    </source>
</evidence>
<dbReference type="Proteomes" id="UP000611215">
    <property type="component" value="Unassembled WGS sequence"/>
</dbReference>
<proteinExistence type="predicted"/>
<accession>A0ABS0EMC5</accession>
<sequence>IFSPYVNLSNAQTIFVRAENDVTGCYNTVTVTLRVDPIPSPEANPTAIEVCDDDNDGFAEFDLEQRTIEVINGEPNVEISYHETQTDAETGDNPIVGLYTNIVANNQMIYVRSENTLTGCYSLTSNTMELVVLPSPEVPTTIEPYTLCDTDDNGITQFDLTTKDAEILNGQDPLDVQLTYHVNAADAATGNNPITNVSSYTNTANPQMIYVRLYNPTTGCDDTGEFEIEVNLPPVAVQPTQLSVCDDLGETPGDEITSFDLTVKDNEITGGNASWSVAYYETNAEAQSQTNVIPDPTAYVNTSINGSGANPQTLFAVVTDTDTGCVDFTTLTIRVLPNPTPTPSDQLPNIELCDDVNTGDGVEVFDLTENELLILNGEPGVTASYYE</sequence>
<comment type="caution">
    <text evidence="1">The sequence shown here is derived from an EMBL/GenBank/DDBJ whole genome shotgun (WGS) entry which is preliminary data.</text>
</comment>
<name>A0ABS0EMC5_9FLAO</name>
<keyword evidence="2" id="KW-1185">Reference proteome</keyword>
<dbReference type="EMBL" id="JADOET010000044">
    <property type="protein sequence ID" value="MBF8151624.1"/>
    <property type="molecule type" value="Genomic_DNA"/>
</dbReference>
<feature type="non-terminal residue" evidence="1">
    <location>
        <position position="387"/>
    </location>
</feature>
<reference evidence="1 2" key="1">
    <citation type="submission" date="2020-11" db="EMBL/GenBank/DDBJ databases">
        <title>Winogradskyella marina sp. nov., isolated from marine sediment.</title>
        <authorList>
            <person name="Bo J."/>
            <person name="Wang S."/>
            <person name="Song X."/>
            <person name="Du Z."/>
        </authorList>
    </citation>
    <scope>NUCLEOTIDE SEQUENCE [LARGE SCALE GENOMIC DNA]</scope>
    <source>
        <strain evidence="1 2">F6397</strain>
    </source>
</reference>